<proteinExistence type="predicted"/>
<organism evidence="1 2">
    <name type="scientific">Cenococcum geophilum 1.58</name>
    <dbReference type="NCBI Taxonomy" id="794803"/>
    <lineage>
        <taxon>Eukaryota</taxon>
        <taxon>Fungi</taxon>
        <taxon>Dikarya</taxon>
        <taxon>Ascomycota</taxon>
        <taxon>Pezizomycotina</taxon>
        <taxon>Dothideomycetes</taxon>
        <taxon>Pleosporomycetidae</taxon>
        <taxon>Gloniales</taxon>
        <taxon>Gloniaceae</taxon>
        <taxon>Cenococcum</taxon>
    </lineage>
</organism>
<evidence type="ECO:0000313" key="2">
    <source>
        <dbReference type="Proteomes" id="UP000250078"/>
    </source>
</evidence>
<sequence length="396" mass="45909">MPLHLLGKKSWNVYNPANIARVRADEAAAAAREAAEEQRMQELDAERRIAILRGVTPPPLPEEQPEQPEKASRRAERTEFGHDRKRRRLAGEDDTDRDIRLAKAATVPREDAAAGVASEKPRKPTSNAPLTDHAGHINLFPVDERDTRKGEKNAEAEAEKKKKEREFEDQYTMRFSNAAGKSGLEKPWYAAPSSTNVAAGGTDATKDGDRKMLDFTGSPSKDAWGNDDPRRKDREKMRMSASDPLAFMQKAQTQLKQAQRDRRKWVEEKDRETRELKATREKEGRRESRSKRKSRSEDDEELEDFSIDAADSSKYESRRRDKEKSRHRHHRSRSRERQHEHSRSHHGGRRRRSRSKSRDRSRERTPYHRSSRHWEDRDSRNGPRNAHRHESDVGRA</sequence>
<dbReference type="EMBL" id="KV748265">
    <property type="protein sequence ID" value="OCK87212.1"/>
    <property type="molecule type" value="Genomic_DNA"/>
</dbReference>
<accession>A0ACC8ELM2</accession>
<gene>
    <name evidence="1" type="ORF">K441DRAFT_671142</name>
</gene>
<evidence type="ECO:0000313" key="1">
    <source>
        <dbReference type="EMBL" id="OCK87212.1"/>
    </source>
</evidence>
<dbReference type="Proteomes" id="UP000250078">
    <property type="component" value="Unassembled WGS sequence"/>
</dbReference>
<keyword evidence="2" id="KW-1185">Reference proteome</keyword>
<protein>
    <submittedName>
        <fullName evidence="1">Uncharacterized protein</fullName>
    </submittedName>
</protein>
<name>A0ACC8ELM2_9PEZI</name>
<reference evidence="1 2" key="1">
    <citation type="journal article" date="2016" name="Nat. Commun.">
        <title>Ectomycorrhizal ecology is imprinted in the genome of the dominant symbiotic fungus Cenococcum geophilum.</title>
        <authorList>
            <consortium name="DOE Joint Genome Institute"/>
            <person name="Peter M."/>
            <person name="Kohler A."/>
            <person name="Ohm R.A."/>
            <person name="Kuo A."/>
            <person name="Krutzmann J."/>
            <person name="Morin E."/>
            <person name="Arend M."/>
            <person name="Barry K.W."/>
            <person name="Binder M."/>
            <person name="Choi C."/>
            <person name="Clum A."/>
            <person name="Copeland A."/>
            <person name="Grisel N."/>
            <person name="Haridas S."/>
            <person name="Kipfer T."/>
            <person name="LaButti K."/>
            <person name="Lindquist E."/>
            <person name="Lipzen A."/>
            <person name="Maire R."/>
            <person name="Meier B."/>
            <person name="Mihaltcheva S."/>
            <person name="Molinier V."/>
            <person name="Murat C."/>
            <person name="Poggeler S."/>
            <person name="Quandt C.A."/>
            <person name="Sperisen C."/>
            <person name="Tritt A."/>
            <person name="Tisserant E."/>
            <person name="Crous P.W."/>
            <person name="Henrissat B."/>
            <person name="Nehls U."/>
            <person name="Egli S."/>
            <person name="Spatafora J.W."/>
            <person name="Grigoriev I.V."/>
            <person name="Martin F.M."/>
        </authorList>
    </citation>
    <scope>NUCLEOTIDE SEQUENCE [LARGE SCALE GENOMIC DNA]</scope>
    <source>
        <strain evidence="1 2">1.58</strain>
    </source>
</reference>